<feature type="transmembrane region" description="Helical" evidence="1">
    <location>
        <begin position="92"/>
        <end position="117"/>
    </location>
</feature>
<proteinExistence type="predicted"/>
<evidence type="ECO:0000313" key="3">
    <source>
        <dbReference type="Proteomes" id="UP000230869"/>
    </source>
</evidence>
<organism evidence="2 3">
    <name type="scientific">Candidatus Falkowbacteria bacterium CG11_big_fil_rev_8_21_14_0_20_39_10</name>
    <dbReference type="NCBI Taxonomy" id="1974570"/>
    <lineage>
        <taxon>Bacteria</taxon>
        <taxon>Candidatus Falkowiibacteriota</taxon>
    </lineage>
</organism>
<keyword evidence="1" id="KW-0812">Transmembrane</keyword>
<keyword evidence="1" id="KW-1133">Transmembrane helix</keyword>
<name>A0A2M6KA80_9BACT</name>
<reference evidence="2 3" key="1">
    <citation type="submission" date="2017-09" db="EMBL/GenBank/DDBJ databases">
        <title>Depth-based differentiation of microbial function through sediment-hosted aquifers and enrichment of novel symbionts in the deep terrestrial subsurface.</title>
        <authorList>
            <person name="Probst A.J."/>
            <person name="Ladd B."/>
            <person name="Jarett J.K."/>
            <person name="Geller-Mcgrath D.E."/>
            <person name="Sieber C.M."/>
            <person name="Emerson J.B."/>
            <person name="Anantharaman K."/>
            <person name="Thomas B.C."/>
            <person name="Malmstrom R."/>
            <person name="Stieglmeier M."/>
            <person name="Klingl A."/>
            <person name="Woyke T."/>
            <person name="Ryan C.M."/>
            <person name="Banfield J.F."/>
        </authorList>
    </citation>
    <scope>NUCLEOTIDE SEQUENCE [LARGE SCALE GENOMIC DNA]</scope>
    <source>
        <strain evidence="2">CG11_big_fil_rev_8_21_14_0_20_39_10</strain>
    </source>
</reference>
<protein>
    <recommendedName>
        <fullName evidence="4">DUF11 domain-containing protein</fullName>
    </recommendedName>
</protein>
<evidence type="ECO:0008006" key="4">
    <source>
        <dbReference type="Google" id="ProtNLM"/>
    </source>
</evidence>
<comment type="caution">
    <text evidence="2">The sequence shown here is derived from an EMBL/GenBank/DDBJ whole genome shotgun (WGS) entry which is preliminary data.</text>
</comment>
<keyword evidence="1" id="KW-0472">Membrane</keyword>
<dbReference type="Proteomes" id="UP000230869">
    <property type="component" value="Unassembled WGS sequence"/>
</dbReference>
<dbReference type="EMBL" id="PCWW01000006">
    <property type="protein sequence ID" value="PIR14023.1"/>
    <property type="molecule type" value="Genomic_DNA"/>
</dbReference>
<dbReference type="AlphaFoldDB" id="A0A2M6KA80"/>
<gene>
    <name evidence="2" type="ORF">COV49_00235</name>
</gene>
<accession>A0A2M6KA80</accession>
<sequence>MPDEKQKNKTSKGFIKKINESGLAEFIRRPLPTDEEVEEFEEVVNQAVGSSQAYRNNSNHEEVEESLSEIYQDEAGNLANVRELDIKKKRGFFFYLFSFILTVGILGSLGYGVYYYIFKAGSDATAMEFFIDANDRATAGEEFFYIINYKNLSNVNLKNITIEVSYPENFVFLDSSVPYQDKNSLWRVDDVLPGRREEIKIKGKIINLLDSSNVLTGRITYVPENFSSEFEKEASHTTVIKGIGLDFDFVYNSTVLLGEENEIRVSLNPEEENYFSEFNLKIESLENLEILEIIGGEDSSGQKASQKLKISKTKSDTWQIENIAEPDSGSSALQPQEFIIKYKVNDKLKEGEEIVFNFAKKAEDEKDYVFMEKRIGIEVIKSDLILTLIINGSREDMGADFGQTLNYSIVYANKGDTGMKDVAIMAVLEGDFLDWTTLKDESQGVRRNDSIIWSQEEIPELKELKVGDEGTIDFSINLIGFREIDLGKAFEAKSYAQFSIGNIEDFKDSEDSRSNTIISKINSDLDLKEEVRYFSSDNIPVGTGPLPPKAGEQTSFKVYWTLTNNLHELHEAKIEVSLPYYVSWGGKNRTSVGSVQYDSANHKVIWQIGRLPVTVYRAEAEFGISISPTDSDKNKIMVLLPGSVVQALDAETGNSLYKKTQAKTTKLEDDEIAQISSDGRVE</sequence>
<evidence type="ECO:0000256" key="1">
    <source>
        <dbReference type="SAM" id="Phobius"/>
    </source>
</evidence>
<evidence type="ECO:0000313" key="2">
    <source>
        <dbReference type="EMBL" id="PIR14023.1"/>
    </source>
</evidence>